<dbReference type="Gene3D" id="3.10.20.310">
    <property type="entry name" value="membrane protein fhac"/>
    <property type="match status" value="1"/>
</dbReference>
<dbReference type="GO" id="GO:0016020">
    <property type="term" value="C:membrane"/>
    <property type="evidence" value="ECO:0007669"/>
    <property type="project" value="UniProtKB-SubCell"/>
</dbReference>
<dbReference type="InterPro" id="IPR018060">
    <property type="entry name" value="HTH_AraC"/>
</dbReference>
<dbReference type="InterPro" id="IPR018062">
    <property type="entry name" value="HTH_AraC-typ_CS"/>
</dbReference>
<proteinExistence type="predicted"/>
<dbReference type="Pfam" id="PF12833">
    <property type="entry name" value="HTH_18"/>
    <property type="match status" value="1"/>
</dbReference>
<dbReference type="PROSITE" id="PS01124">
    <property type="entry name" value="HTH_ARAC_FAMILY_2"/>
    <property type="match status" value="1"/>
</dbReference>
<feature type="domain" description="HTH araC/xylS-type" evidence="6">
    <location>
        <begin position="166"/>
        <end position="267"/>
    </location>
</feature>
<dbReference type="InterPro" id="IPR034746">
    <property type="entry name" value="POTRA"/>
</dbReference>
<dbReference type="GO" id="GO:0043565">
    <property type="term" value="F:sequence-specific DNA binding"/>
    <property type="evidence" value="ECO:0007669"/>
    <property type="project" value="InterPro"/>
</dbReference>
<dbReference type="SUPFAM" id="SSF46689">
    <property type="entry name" value="Homeodomain-like"/>
    <property type="match status" value="1"/>
</dbReference>
<evidence type="ECO:0000256" key="2">
    <source>
        <dbReference type="ARBA" id="ARBA00023015"/>
    </source>
</evidence>
<dbReference type="PANTHER" id="PTHR46796">
    <property type="entry name" value="HTH-TYPE TRANSCRIPTIONAL ACTIVATOR RHAS-RELATED"/>
    <property type="match status" value="1"/>
</dbReference>
<evidence type="ECO:0000256" key="5">
    <source>
        <dbReference type="ARBA" id="ARBA00023163"/>
    </source>
</evidence>
<keyword evidence="9" id="KW-1185">Reference proteome</keyword>
<dbReference type="AlphaFoldDB" id="B9XNX8"/>
<dbReference type="Proteomes" id="UP000003688">
    <property type="component" value="Unassembled WGS sequence"/>
</dbReference>
<evidence type="ECO:0000313" key="9">
    <source>
        <dbReference type="Proteomes" id="UP000003688"/>
    </source>
</evidence>
<evidence type="ECO:0000256" key="3">
    <source>
        <dbReference type="ARBA" id="ARBA00023125"/>
    </source>
</evidence>
<dbReference type="STRING" id="320771.Cflav_PD1067"/>
<keyword evidence="4" id="KW-0472">Membrane</keyword>
<dbReference type="InterPro" id="IPR013686">
    <property type="entry name" value="Polypept-transport_assoc_ShlB"/>
</dbReference>
<evidence type="ECO:0000256" key="1">
    <source>
        <dbReference type="ARBA" id="ARBA00004370"/>
    </source>
</evidence>
<evidence type="ECO:0000313" key="8">
    <source>
        <dbReference type="EMBL" id="EEF58444.1"/>
    </source>
</evidence>
<dbReference type="EMBL" id="ABOX02000043">
    <property type="protein sequence ID" value="EEF58444.1"/>
    <property type="molecule type" value="Genomic_DNA"/>
</dbReference>
<dbReference type="Gene3D" id="1.10.10.60">
    <property type="entry name" value="Homeodomain-like"/>
    <property type="match status" value="2"/>
</dbReference>
<keyword evidence="3" id="KW-0238">DNA-binding</keyword>
<sequence>MQSESHLTLEIFNLPASEEWKIISHGWCLARLSQGVAYYFGSAQTAELEVGQIIIVPPKGAALLRASQLGSVQMHYFNFRPELLTCVLTLSERHSLVALAETSGCKSWYLPAAHPASTQYGTLCELSARENRLLDRCGMLALIATLFTPSSKPGHQQKTTSLSTSNRFLELVQKMSETELLSLAHTELARRCGCSLRHFSRLFHAHFGVSIRTKQTLLRLQKARQLLCETDAKVINVALDSGYRHLGLFNAMFKRHFGVTPTELRRAKSKKARSRARLSVLIMLTCFLPMTFRAVAGGVAAEPKLESQQVVSTNVPAFKVRGYVVQGNTLLTHDQLLEIFSDYVGPAVTFETIRKALAELQLAYRGRGYITVGVSLPQQQLTNGLVKVRVTERASCRHSDHRQPVLQQ</sequence>
<keyword evidence="2" id="KW-0805">Transcription regulation</keyword>
<comment type="subcellular location">
    <subcellularLocation>
        <location evidence="1">Membrane</location>
    </subcellularLocation>
</comment>
<feature type="domain" description="POTRA" evidence="7">
    <location>
        <begin position="318"/>
        <end position="393"/>
    </location>
</feature>
<dbReference type="Pfam" id="PF08479">
    <property type="entry name" value="POTRA_2"/>
    <property type="match status" value="1"/>
</dbReference>
<dbReference type="PROSITE" id="PS51779">
    <property type="entry name" value="POTRA"/>
    <property type="match status" value="1"/>
</dbReference>
<dbReference type="SMART" id="SM00342">
    <property type="entry name" value="HTH_ARAC"/>
    <property type="match status" value="1"/>
</dbReference>
<evidence type="ECO:0000256" key="4">
    <source>
        <dbReference type="ARBA" id="ARBA00023136"/>
    </source>
</evidence>
<comment type="caution">
    <text evidence="8">The sequence shown here is derived from an EMBL/GenBank/DDBJ whole genome shotgun (WGS) entry which is preliminary data.</text>
</comment>
<protein>
    <submittedName>
        <fullName evidence="8">Transcriptional regulator, AraC family</fullName>
    </submittedName>
</protein>
<dbReference type="RefSeq" id="WP_007417514.1">
    <property type="nucleotide sequence ID" value="NZ_ABOX02000043.1"/>
</dbReference>
<gene>
    <name evidence="8" type="ORF">Cflav_PD1067</name>
</gene>
<dbReference type="GO" id="GO:0003700">
    <property type="term" value="F:DNA-binding transcription factor activity"/>
    <property type="evidence" value="ECO:0007669"/>
    <property type="project" value="InterPro"/>
</dbReference>
<dbReference type="PANTHER" id="PTHR46796:SF13">
    <property type="entry name" value="HTH-TYPE TRANSCRIPTIONAL ACTIVATOR RHAS"/>
    <property type="match status" value="1"/>
</dbReference>
<evidence type="ECO:0000259" key="6">
    <source>
        <dbReference type="PROSITE" id="PS01124"/>
    </source>
</evidence>
<organism evidence="8 9">
    <name type="scientific">Pedosphaera parvula (strain Ellin514)</name>
    <dbReference type="NCBI Taxonomy" id="320771"/>
    <lineage>
        <taxon>Bacteria</taxon>
        <taxon>Pseudomonadati</taxon>
        <taxon>Verrucomicrobiota</taxon>
        <taxon>Pedosphaerae</taxon>
        <taxon>Pedosphaerales</taxon>
        <taxon>Pedosphaeraceae</taxon>
        <taxon>Pedosphaera</taxon>
    </lineage>
</organism>
<accession>B9XNX8</accession>
<keyword evidence="5" id="KW-0804">Transcription</keyword>
<name>B9XNX8_PEDPL</name>
<reference evidence="8 9" key="1">
    <citation type="journal article" date="2011" name="J. Bacteriol.">
        <title>Genome sequence of 'Pedosphaera parvula' Ellin514, an aerobic Verrucomicrobial isolate from pasture soil.</title>
        <authorList>
            <person name="Kant R."/>
            <person name="van Passel M.W."/>
            <person name="Sangwan P."/>
            <person name="Palva A."/>
            <person name="Lucas S."/>
            <person name="Copeland A."/>
            <person name="Lapidus A."/>
            <person name="Glavina Del Rio T."/>
            <person name="Dalin E."/>
            <person name="Tice H."/>
            <person name="Bruce D."/>
            <person name="Goodwin L."/>
            <person name="Pitluck S."/>
            <person name="Chertkov O."/>
            <person name="Larimer F.W."/>
            <person name="Land M.L."/>
            <person name="Hauser L."/>
            <person name="Brettin T.S."/>
            <person name="Detter J.C."/>
            <person name="Han S."/>
            <person name="de Vos W.M."/>
            <person name="Janssen P.H."/>
            <person name="Smidt H."/>
        </authorList>
    </citation>
    <scope>NUCLEOTIDE SEQUENCE [LARGE SCALE GENOMIC DNA]</scope>
    <source>
        <strain evidence="8 9">Ellin514</strain>
    </source>
</reference>
<evidence type="ECO:0000259" key="7">
    <source>
        <dbReference type="PROSITE" id="PS51779"/>
    </source>
</evidence>
<dbReference type="InterPro" id="IPR050204">
    <property type="entry name" value="AraC_XylS_family_regulators"/>
</dbReference>
<dbReference type="PROSITE" id="PS00041">
    <property type="entry name" value="HTH_ARAC_FAMILY_1"/>
    <property type="match status" value="1"/>
</dbReference>
<dbReference type="OrthoDB" id="9776408at2"/>
<dbReference type="InterPro" id="IPR009057">
    <property type="entry name" value="Homeodomain-like_sf"/>
</dbReference>